<feature type="chain" id="PRO_5001745087" evidence="1">
    <location>
        <begin position="27"/>
        <end position="263"/>
    </location>
</feature>
<dbReference type="AlphaFoldDB" id="A0A078RZ69"/>
<dbReference type="Proteomes" id="UP000028013">
    <property type="component" value="Unassembled WGS sequence"/>
</dbReference>
<dbReference type="InterPro" id="IPR038670">
    <property type="entry name" value="HslJ-like_sf"/>
</dbReference>
<feature type="domain" description="DUF306" evidence="2">
    <location>
        <begin position="33"/>
        <end position="139"/>
    </location>
</feature>
<feature type="signal peptide" evidence="1">
    <location>
        <begin position="1"/>
        <end position="26"/>
    </location>
</feature>
<evidence type="ECO:0000313" key="3">
    <source>
        <dbReference type="EMBL" id="KDS50608.1"/>
    </source>
</evidence>
<dbReference type="PATRIC" id="fig|1339349.3.peg.2697"/>
<accession>A0A078RZ69</accession>
<dbReference type="Gene3D" id="2.40.128.270">
    <property type="match status" value="2"/>
</dbReference>
<evidence type="ECO:0000259" key="2">
    <source>
        <dbReference type="Pfam" id="PF03724"/>
    </source>
</evidence>
<gene>
    <name evidence="3" type="ORF">M094_1539</name>
</gene>
<organism evidence="3 4">
    <name type="scientific">Bacteroides uniformis str. 3978 T3 ii</name>
    <dbReference type="NCBI Taxonomy" id="1339349"/>
    <lineage>
        <taxon>Bacteria</taxon>
        <taxon>Pseudomonadati</taxon>
        <taxon>Bacteroidota</taxon>
        <taxon>Bacteroidia</taxon>
        <taxon>Bacteroidales</taxon>
        <taxon>Bacteroidaceae</taxon>
        <taxon>Bacteroides</taxon>
    </lineage>
</organism>
<dbReference type="Pfam" id="PF03724">
    <property type="entry name" value="META"/>
    <property type="match status" value="2"/>
</dbReference>
<evidence type="ECO:0000256" key="1">
    <source>
        <dbReference type="SAM" id="SignalP"/>
    </source>
</evidence>
<keyword evidence="1" id="KW-0732">Signal</keyword>
<dbReference type="RefSeq" id="WP_035448950.1">
    <property type="nucleotide sequence ID" value="NZ_JNHN01000174.1"/>
</dbReference>
<dbReference type="EMBL" id="JNHN01000174">
    <property type="protein sequence ID" value="KDS50608.1"/>
    <property type="molecule type" value="Genomic_DNA"/>
</dbReference>
<dbReference type="PROSITE" id="PS51257">
    <property type="entry name" value="PROKAR_LIPOPROTEIN"/>
    <property type="match status" value="1"/>
</dbReference>
<name>A0A078RZ69_BACUN</name>
<protein>
    <submittedName>
        <fullName evidence="3">META domain protein</fullName>
    </submittedName>
</protein>
<sequence>MKKVFVSLCMASVLMGLSSCASTKNAATLSSISGEWNIIEVNGTAVVPAPGQEFPYIGFDTKTGKVFGNSGCNRMMGSFDVNAKPGTIDLGALASTRMACPDMTVENNVLSALNKVKKYKKLGKENIALCGASNRPIVVLQKKESVSKLSDLEGKWMISEAVGEAIPEGMEKQPFIEFNIAEKRLHGNAGCNLINGAFQVDDENPSAISFPQVISTMMACPDMEVEGRVLKALNSVQSFGKLAGGGIGLYDADNNLVMVLVKN</sequence>
<comment type="caution">
    <text evidence="3">The sequence shown here is derived from an EMBL/GenBank/DDBJ whole genome shotgun (WGS) entry which is preliminary data.</text>
</comment>
<feature type="domain" description="DUF306" evidence="2">
    <location>
        <begin position="152"/>
        <end position="254"/>
    </location>
</feature>
<dbReference type="InterPro" id="IPR005184">
    <property type="entry name" value="DUF306_Meta_HslJ"/>
</dbReference>
<dbReference type="PANTHER" id="PTHR35535">
    <property type="entry name" value="HEAT SHOCK PROTEIN HSLJ"/>
    <property type="match status" value="1"/>
</dbReference>
<evidence type="ECO:0000313" key="4">
    <source>
        <dbReference type="Proteomes" id="UP000028013"/>
    </source>
</evidence>
<dbReference type="PANTHER" id="PTHR35535:SF1">
    <property type="entry name" value="HEAT SHOCK PROTEIN HSLJ"/>
    <property type="match status" value="1"/>
</dbReference>
<proteinExistence type="predicted"/>
<dbReference type="InterPro" id="IPR053147">
    <property type="entry name" value="Hsp_HslJ-like"/>
</dbReference>
<reference evidence="3 4" key="1">
    <citation type="submission" date="2014-04" db="EMBL/GenBank/DDBJ databases">
        <authorList>
            <person name="Sears C."/>
            <person name="Carroll K."/>
            <person name="Sack B.R."/>
            <person name="Qadri F."/>
            <person name="Myers L.L."/>
            <person name="Chung G.-T."/>
            <person name="Escheverria P."/>
            <person name="Fraser C.M."/>
            <person name="Sadzewicz L."/>
            <person name="Shefchek K.A."/>
            <person name="Tallon L."/>
            <person name="Das S.P."/>
            <person name="Daugherty S."/>
            <person name="Mongodin E.F."/>
        </authorList>
    </citation>
    <scope>NUCLEOTIDE SEQUENCE [LARGE SCALE GENOMIC DNA]</scope>
    <source>
        <strain evidence="3 4">3978 T3 ii</strain>
    </source>
</reference>